<sequence>VTFLGGKSWEVFAPGRGRAKGLPHGFGGRSFHAASMAGTVVLDDEDQGIYQSKVRELISDNQYRLIVNVNDLRRKNEKRANRLLSNAFEELVAFQRALKDFVASIDATYAKQYEEFYIGLEGSFGSKHVSPRTLTSCFLSCVVCLEGIVTKCSLVRPKVVRSVHYCPATKKTIERRYSDLTTLVAFPSSSVYPTKDEENNPLETEYGLSVYKDHQIITIQEMPEKAPAGQLPRSVDVILDDDLVDRVKPGDRVQVVGTYRCLPGKKGGYTSGTFRTVLIACNVKQMSKDVQPSFSAEDIAKIKKFSKTRSKDIFDQLAKSLAPSIHGHDYVKKAILCLLLGGVERDLENGSHIRGDINILLIGDPSVAKSQLLRYVLCTAPRAIPTTGRGSSGVGLTAAVTTDQETGERRLEAGAMVLADRGVVCIDEFDKMSDMDRTAIHEVMEQGRVTIAKAGIHARLNARCSVLAAANPVYGRYDQYKTPMENIGLQDSLLSRFDLLFIMLDQMDPEQDREISDHVLRMHRYRAPGEQDGDAMPLGSAVDILATEDPNFSQEDQQDTQIYEKHDSLLHGAKKKKEKMVSAAFMRKYIHVAKIIKPVLTQESAAYIAEEYSCLRSQDSMGSDTARTSPVTARTLETLIRLATAHAKARMSKTVDLQDAEEAVELVQYAYFKKVLEKEKKRKKQSEDESETEDEAEKSQEDQEQKRKRRKTRHSDAKDGDSYDPYDFSDTEEEMPQVHTPKATDSQETKESQKVELSESRLKAFKVALLEVFREAHAQSVGMNRLTESINQDNEEPFSSAEIQAALSRMQDDNQVMVSEGIVFLI</sequence>
<dbReference type="GO" id="GO:0006271">
    <property type="term" value="P:DNA strand elongation involved in DNA replication"/>
    <property type="evidence" value="ECO:0007669"/>
    <property type="project" value="TreeGrafter"/>
</dbReference>
<keyword evidence="6" id="KW-0597">Phosphoprotein</keyword>
<evidence type="ECO:0000256" key="10">
    <source>
        <dbReference type="ARBA" id="ARBA00022806"/>
    </source>
</evidence>
<dbReference type="InterPro" id="IPR001208">
    <property type="entry name" value="MCM_dom"/>
</dbReference>
<keyword evidence="10 20" id="KW-0347">Helicase</keyword>
<dbReference type="FunFam" id="2.20.28.10:FF:000006">
    <property type="entry name" value="DNA helicase"/>
    <property type="match status" value="1"/>
</dbReference>
<evidence type="ECO:0000313" key="23">
    <source>
        <dbReference type="EMBL" id="KAB0403987.1"/>
    </source>
</evidence>
<keyword evidence="11 19" id="KW-0067">ATP-binding</keyword>
<comment type="subcellular location">
    <subcellularLocation>
        <location evidence="2">Chromosome</location>
    </subcellularLocation>
    <subcellularLocation>
        <location evidence="1 20">Nucleus</location>
    </subcellularLocation>
</comment>
<dbReference type="PRINTS" id="PR01657">
    <property type="entry name" value="MCMFAMILY"/>
</dbReference>
<evidence type="ECO:0000256" key="7">
    <source>
        <dbReference type="ARBA" id="ARBA00022705"/>
    </source>
</evidence>
<dbReference type="GO" id="GO:0005634">
    <property type="term" value="C:nucleus"/>
    <property type="evidence" value="ECO:0007669"/>
    <property type="project" value="UniProtKB-SubCell"/>
</dbReference>
<keyword evidence="12" id="KW-0007">Acetylation</keyword>
<dbReference type="Pfam" id="PF17207">
    <property type="entry name" value="MCM_OB"/>
    <property type="match status" value="1"/>
</dbReference>
<comment type="similarity">
    <text evidence="3 19">Belongs to the MCM family.</text>
</comment>
<dbReference type="CDD" id="cd17754">
    <property type="entry name" value="MCM3"/>
    <property type="match status" value="1"/>
</dbReference>
<keyword evidence="7 20" id="KW-0235">DNA replication</keyword>
<dbReference type="FunFam" id="3.40.50.300:FF:000234">
    <property type="entry name" value="DNA helicase"/>
    <property type="match status" value="1"/>
</dbReference>
<dbReference type="PANTHER" id="PTHR11630">
    <property type="entry name" value="DNA REPLICATION LICENSING FACTOR MCM FAMILY MEMBER"/>
    <property type="match status" value="1"/>
</dbReference>
<evidence type="ECO:0000256" key="8">
    <source>
        <dbReference type="ARBA" id="ARBA00022741"/>
    </source>
</evidence>
<dbReference type="GO" id="GO:0005524">
    <property type="term" value="F:ATP binding"/>
    <property type="evidence" value="ECO:0007669"/>
    <property type="project" value="UniProtKB-UniRule"/>
</dbReference>
<dbReference type="InterPro" id="IPR041562">
    <property type="entry name" value="MCM_lid"/>
</dbReference>
<dbReference type="InterPro" id="IPR031327">
    <property type="entry name" value="MCM"/>
</dbReference>
<dbReference type="InterPro" id="IPR012340">
    <property type="entry name" value="NA-bd_OB-fold"/>
</dbReference>
<evidence type="ECO:0000256" key="11">
    <source>
        <dbReference type="ARBA" id="ARBA00022840"/>
    </source>
</evidence>
<dbReference type="Gene3D" id="2.20.28.10">
    <property type="match status" value="1"/>
</dbReference>
<dbReference type="FunFam" id="3.30.1640.10:FF:000002">
    <property type="entry name" value="DNA helicase"/>
    <property type="match status" value="1"/>
</dbReference>
<name>A0A6A1Q8P0_BALPH</name>
<comment type="catalytic activity">
    <reaction evidence="16">
        <text>ATP + H2O = ADP + phosphate + H(+)</text>
        <dbReference type="Rhea" id="RHEA:13065"/>
        <dbReference type="ChEBI" id="CHEBI:15377"/>
        <dbReference type="ChEBI" id="CHEBI:15378"/>
        <dbReference type="ChEBI" id="CHEBI:30616"/>
        <dbReference type="ChEBI" id="CHEBI:43474"/>
        <dbReference type="ChEBI" id="CHEBI:456216"/>
        <dbReference type="EC" id="3.6.4.12"/>
    </reaction>
    <physiologicalReaction direction="left-to-right" evidence="16">
        <dbReference type="Rhea" id="RHEA:13066"/>
    </physiologicalReaction>
</comment>
<dbReference type="PANTHER" id="PTHR11630:SF106">
    <property type="entry name" value="DNA REPLICATION LICENSING FACTOR MCM3"/>
    <property type="match status" value="1"/>
</dbReference>
<comment type="function">
    <text evidence="17">Acts as a component of the MCM2-7 complex (MCM complex) which is the replicative helicase essential for 'once per cell cycle' DNA replication initiation and elongation in eukaryotic cells. Core component of CDC45-MCM-GINS (CMG) helicase, the molecular machine that unwinds template DNA during replication, and around which the replisome is built. The active ATPase sites in the MCM2-7 ring are formed through the interaction surfaces of two neighboring subunits such that a critical structure of a conserved arginine finger motif is provided in trans relative to the ATP-binding site of the Walker A box of the adjacent subunit. The six ATPase active sites, however, are likely to contribute differentially to the complex helicase activity. Required for the entry in S phase and for cell division.</text>
</comment>
<evidence type="ECO:0000256" key="14">
    <source>
        <dbReference type="ARBA" id="ARBA00023242"/>
    </source>
</evidence>
<keyword evidence="14 20" id="KW-0539">Nucleus</keyword>
<dbReference type="GO" id="GO:0042555">
    <property type="term" value="C:MCM complex"/>
    <property type="evidence" value="ECO:0007669"/>
    <property type="project" value="UniProtKB-UniRule"/>
</dbReference>
<dbReference type="AlphaFoldDB" id="A0A6A1Q8P0"/>
<keyword evidence="15" id="KW-0131">Cell cycle</keyword>
<dbReference type="Gene3D" id="2.40.50.140">
    <property type="entry name" value="Nucleic acid-binding proteins"/>
    <property type="match status" value="1"/>
</dbReference>
<feature type="compositionally biased region" description="Acidic residues" evidence="21">
    <location>
        <begin position="722"/>
        <end position="735"/>
    </location>
</feature>
<keyword evidence="5" id="KW-0158">Chromosome</keyword>
<dbReference type="Proteomes" id="UP000437017">
    <property type="component" value="Unassembled WGS sequence"/>
</dbReference>
<proteinExistence type="inferred from homology"/>
<keyword evidence="24" id="KW-1185">Reference proteome</keyword>
<evidence type="ECO:0000256" key="12">
    <source>
        <dbReference type="ARBA" id="ARBA00022990"/>
    </source>
</evidence>
<evidence type="ECO:0000256" key="20">
    <source>
        <dbReference type="RuleBase" id="RU368061"/>
    </source>
</evidence>
<dbReference type="OrthoDB" id="1882346at2759"/>
<feature type="domain" description="MCM C-terminal AAA(+) ATPase" evidence="22">
    <location>
        <begin position="313"/>
        <end position="519"/>
    </location>
</feature>
<reference evidence="23 24" key="1">
    <citation type="journal article" date="2019" name="PLoS ONE">
        <title>Genomic analyses reveal an absence of contemporary introgressive admixture between fin whales and blue whales, despite known hybrids.</title>
        <authorList>
            <person name="Westbury M.V."/>
            <person name="Petersen B."/>
            <person name="Lorenzen E.D."/>
        </authorList>
    </citation>
    <scope>NUCLEOTIDE SEQUENCE [LARGE SCALE GENOMIC DNA]</scope>
    <source>
        <strain evidence="23">FinWhale-01</strain>
    </source>
</reference>
<dbReference type="PRINTS" id="PR01659">
    <property type="entry name" value="MCMPROTEIN3"/>
</dbReference>
<dbReference type="PROSITE" id="PS00847">
    <property type="entry name" value="MCM_1"/>
    <property type="match status" value="1"/>
</dbReference>
<keyword evidence="9 20" id="KW-0378">Hydrolase</keyword>
<dbReference type="SUPFAM" id="SSF50249">
    <property type="entry name" value="Nucleic acid-binding proteins"/>
    <property type="match status" value="1"/>
</dbReference>
<dbReference type="GO" id="GO:1902975">
    <property type="term" value="P:mitotic DNA replication initiation"/>
    <property type="evidence" value="ECO:0007669"/>
    <property type="project" value="TreeGrafter"/>
</dbReference>
<dbReference type="Pfam" id="PF14551">
    <property type="entry name" value="MCM_N"/>
    <property type="match status" value="1"/>
</dbReference>
<dbReference type="Pfam" id="PF23191">
    <property type="entry name" value="WHD_MCM3_C"/>
    <property type="match status" value="1"/>
</dbReference>
<protein>
    <recommendedName>
        <fullName evidence="18 20">DNA replication licensing factor MCM3</fullName>
        <ecNumber evidence="4 20">3.6.4.12</ecNumber>
    </recommendedName>
</protein>
<dbReference type="EC" id="3.6.4.12" evidence="4 20"/>
<evidence type="ECO:0000256" key="19">
    <source>
        <dbReference type="RuleBase" id="RU004070"/>
    </source>
</evidence>
<evidence type="ECO:0000256" key="13">
    <source>
        <dbReference type="ARBA" id="ARBA00023125"/>
    </source>
</evidence>
<keyword evidence="8 19" id="KW-0547">Nucleotide-binding</keyword>
<dbReference type="GO" id="GO:0000727">
    <property type="term" value="P:double-strand break repair via break-induced replication"/>
    <property type="evidence" value="ECO:0007669"/>
    <property type="project" value="TreeGrafter"/>
</dbReference>
<evidence type="ECO:0000256" key="1">
    <source>
        <dbReference type="ARBA" id="ARBA00004123"/>
    </source>
</evidence>
<dbReference type="InterPro" id="IPR003593">
    <property type="entry name" value="AAA+_ATPase"/>
</dbReference>
<dbReference type="SMART" id="SM00350">
    <property type="entry name" value="MCM"/>
    <property type="match status" value="1"/>
</dbReference>
<evidence type="ECO:0000256" key="9">
    <source>
        <dbReference type="ARBA" id="ARBA00022801"/>
    </source>
</evidence>
<comment type="subunit">
    <text evidence="20">Component of the MCM2-7 complex.</text>
</comment>
<evidence type="ECO:0000256" key="3">
    <source>
        <dbReference type="ARBA" id="ARBA00008010"/>
    </source>
</evidence>
<feature type="region of interest" description="Disordered" evidence="21">
    <location>
        <begin position="680"/>
        <end position="756"/>
    </location>
</feature>
<evidence type="ECO:0000313" key="24">
    <source>
        <dbReference type="Proteomes" id="UP000437017"/>
    </source>
</evidence>
<dbReference type="GO" id="GO:0017116">
    <property type="term" value="F:single-stranded DNA helicase activity"/>
    <property type="evidence" value="ECO:0007669"/>
    <property type="project" value="TreeGrafter"/>
</dbReference>
<dbReference type="GO" id="GO:0016787">
    <property type="term" value="F:hydrolase activity"/>
    <property type="evidence" value="ECO:0007669"/>
    <property type="project" value="UniProtKB-KW"/>
</dbReference>
<dbReference type="EMBL" id="SGJD01000679">
    <property type="protein sequence ID" value="KAB0403987.1"/>
    <property type="molecule type" value="Genomic_DNA"/>
</dbReference>
<dbReference type="Pfam" id="PF17855">
    <property type="entry name" value="MCM_lid"/>
    <property type="match status" value="1"/>
</dbReference>
<evidence type="ECO:0000256" key="6">
    <source>
        <dbReference type="ARBA" id="ARBA00022553"/>
    </source>
</evidence>
<dbReference type="SMART" id="SM00382">
    <property type="entry name" value="AAA"/>
    <property type="match status" value="1"/>
</dbReference>
<comment type="function">
    <text evidence="20">Acts as component of the MCM2-7 complex (MCM complex) which is the replicative helicase essential for 'once per cell cycle' DNA replication initiation and elongation in eukaryotic cells. The active ATPase sites in the MCM2-7 ring are formed through the interaction surfaces of two neighboring subunits such that a critical structure of a conserved arginine finger motif is provided in trans relative to the ATP-binding site of the Walker A box of the adjacent subunit. The six ATPase active sites, however, are likely to contribute differentially to the complex helicase activity.</text>
</comment>
<dbReference type="InterPro" id="IPR033762">
    <property type="entry name" value="MCM_OB"/>
</dbReference>
<evidence type="ECO:0000256" key="5">
    <source>
        <dbReference type="ARBA" id="ARBA00022454"/>
    </source>
</evidence>
<evidence type="ECO:0000256" key="16">
    <source>
        <dbReference type="ARBA" id="ARBA00048432"/>
    </source>
</evidence>
<comment type="caution">
    <text evidence="23">The sequence shown here is derived from an EMBL/GenBank/DDBJ whole genome shotgun (WGS) entry which is preliminary data.</text>
</comment>
<dbReference type="InterPro" id="IPR027925">
    <property type="entry name" value="MCM_N"/>
</dbReference>
<dbReference type="GO" id="GO:0005694">
    <property type="term" value="C:chromosome"/>
    <property type="evidence" value="ECO:0007669"/>
    <property type="project" value="UniProtKB-SubCell"/>
</dbReference>
<evidence type="ECO:0000256" key="17">
    <source>
        <dbReference type="ARBA" id="ARBA00054613"/>
    </source>
</evidence>
<dbReference type="InterPro" id="IPR027417">
    <property type="entry name" value="P-loop_NTPase"/>
</dbReference>
<evidence type="ECO:0000256" key="2">
    <source>
        <dbReference type="ARBA" id="ARBA00004286"/>
    </source>
</evidence>
<dbReference type="InterPro" id="IPR008046">
    <property type="entry name" value="Mcm3"/>
</dbReference>
<dbReference type="Pfam" id="PF00493">
    <property type="entry name" value="MCM"/>
    <property type="match status" value="1"/>
</dbReference>
<dbReference type="Gene3D" id="3.40.50.300">
    <property type="entry name" value="P-loop containing nucleotide triphosphate hydrolases"/>
    <property type="match status" value="1"/>
</dbReference>
<gene>
    <name evidence="23" type="ORF">E2I00_008277</name>
</gene>
<evidence type="ECO:0000259" key="22">
    <source>
        <dbReference type="PROSITE" id="PS50051"/>
    </source>
</evidence>
<dbReference type="GO" id="GO:0005737">
    <property type="term" value="C:cytoplasm"/>
    <property type="evidence" value="ECO:0007669"/>
    <property type="project" value="UniProtKB-ARBA"/>
</dbReference>
<dbReference type="Gene3D" id="3.30.1640.10">
    <property type="entry name" value="mini-chromosome maintenance (MCM) complex, chain A, domain 1"/>
    <property type="match status" value="1"/>
</dbReference>
<evidence type="ECO:0000256" key="18">
    <source>
        <dbReference type="ARBA" id="ARBA00073500"/>
    </source>
</evidence>
<dbReference type="GO" id="GO:0003697">
    <property type="term" value="F:single-stranded DNA binding"/>
    <property type="evidence" value="ECO:0007669"/>
    <property type="project" value="TreeGrafter"/>
</dbReference>
<accession>A0A6A1Q8P0</accession>
<feature type="compositionally biased region" description="Basic and acidic residues" evidence="21">
    <location>
        <begin position="745"/>
        <end position="756"/>
    </location>
</feature>
<evidence type="ECO:0000256" key="21">
    <source>
        <dbReference type="SAM" id="MobiDB-lite"/>
    </source>
</evidence>
<evidence type="ECO:0000256" key="4">
    <source>
        <dbReference type="ARBA" id="ARBA00012551"/>
    </source>
</evidence>
<dbReference type="PROSITE" id="PS50051">
    <property type="entry name" value="MCM_2"/>
    <property type="match status" value="1"/>
</dbReference>
<feature type="non-terminal residue" evidence="23">
    <location>
        <position position="1"/>
    </location>
</feature>
<evidence type="ECO:0000256" key="15">
    <source>
        <dbReference type="ARBA" id="ARBA00023306"/>
    </source>
</evidence>
<organism evidence="23 24">
    <name type="scientific">Balaenoptera physalus</name>
    <name type="common">Fin whale</name>
    <name type="synonym">Balaena physalus</name>
    <dbReference type="NCBI Taxonomy" id="9770"/>
    <lineage>
        <taxon>Eukaryota</taxon>
        <taxon>Metazoa</taxon>
        <taxon>Chordata</taxon>
        <taxon>Craniata</taxon>
        <taxon>Vertebrata</taxon>
        <taxon>Euteleostomi</taxon>
        <taxon>Mammalia</taxon>
        <taxon>Eutheria</taxon>
        <taxon>Laurasiatheria</taxon>
        <taxon>Artiodactyla</taxon>
        <taxon>Whippomorpha</taxon>
        <taxon>Cetacea</taxon>
        <taxon>Mysticeti</taxon>
        <taxon>Balaenopteridae</taxon>
        <taxon>Balaenoptera</taxon>
    </lineage>
</organism>
<keyword evidence="13 19" id="KW-0238">DNA-binding</keyword>
<dbReference type="InterPro" id="IPR056575">
    <property type="entry name" value="WH_MCM3_C"/>
</dbReference>
<dbReference type="SUPFAM" id="SSF52540">
    <property type="entry name" value="P-loop containing nucleoside triphosphate hydrolases"/>
    <property type="match status" value="1"/>
</dbReference>
<dbReference type="InterPro" id="IPR018525">
    <property type="entry name" value="MCM_CS"/>
</dbReference>